<comment type="similarity">
    <text evidence="2 7">Belongs to the FPP/GGPP synthase family.</text>
</comment>
<dbReference type="GO" id="GO:0004659">
    <property type="term" value="F:prenyltransferase activity"/>
    <property type="evidence" value="ECO:0007669"/>
    <property type="project" value="InterPro"/>
</dbReference>
<keyword evidence="3 7" id="KW-0808">Transferase</keyword>
<evidence type="ECO:0000256" key="4">
    <source>
        <dbReference type="ARBA" id="ARBA00022723"/>
    </source>
</evidence>
<proteinExistence type="inferred from homology"/>
<dbReference type="InterPro" id="IPR033749">
    <property type="entry name" value="Polyprenyl_synt_CS"/>
</dbReference>
<protein>
    <submittedName>
        <fullName evidence="8">Polyprenyl synthetase</fullName>
    </submittedName>
</protein>
<keyword evidence="6" id="KW-0414">Isoprene biosynthesis</keyword>
<evidence type="ECO:0000256" key="5">
    <source>
        <dbReference type="ARBA" id="ARBA00022842"/>
    </source>
</evidence>
<evidence type="ECO:0000256" key="7">
    <source>
        <dbReference type="RuleBase" id="RU004466"/>
    </source>
</evidence>
<dbReference type="InterPro" id="IPR053378">
    <property type="entry name" value="Prenyl_diphosphate_synthase"/>
</dbReference>
<dbReference type="NCBIfam" id="NF045485">
    <property type="entry name" value="FPPsyn"/>
    <property type="match status" value="1"/>
</dbReference>
<keyword evidence="5" id="KW-0460">Magnesium</keyword>
<dbReference type="HOGENOM" id="CLU_014015_0_1_4"/>
<comment type="cofactor">
    <cofactor evidence="1">
        <name>Mg(2+)</name>
        <dbReference type="ChEBI" id="CHEBI:18420"/>
    </cofactor>
</comment>
<dbReference type="PANTHER" id="PTHR43281">
    <property type="entry name" value="FARNESYL DIPHOSPHATE SYNTHASE"/>
    <property type="match status" value="1"/>
</dbReference>
<dbReference type="CDD" id="cd00685">
    <property type="entry name" value="Trans_IPPS_HT"/>
    <property type="match status" value="1"/>
</dbReference>
<dbReference type="InterPro" id="IPR000092">
    <property type="entry name" value="Polyprenyl_synt"/>
</dbReference>
<dbReference type="PROSITE" id="PS00723">
    <property type="entry name" value="POLYPRENYL_SYNTHASE_1"/>
    <property type="match status" value="1"/>
</dbReference>
<organism evidence="8 9">
    <name type="scientific">Comamonas testosteroni TK102</name>
    <dbReference type="NCBI Taxonomy" id="1392005"/>
    <lineage>
        <taxon>Bacteria</taxon>
        <taxon>Pseudomonadati</taxon>
        <taxon>Pseudomonadota</taxon>
        <taxon>Betaproteobacteria</taxon>
        <taxon>Burkholderiales</taxon>
        <taxon>Comamonadaceae</taxon>
        <taxon>Comamonas</taxon>
    </lineage>
</organism>
<dbReference type="PANTHER" id="PTHR43281:SF1">
    <property type="entry name" value="FARNESYL DIPHOSPHATE SYNTHASE"/>
    <property type="match status" value="1"/>
</dbReference>
<evidence type="ECO:0000313" key="9">
    <source>
        <dbReference type="Proteomes" id="UP000028782"/>
    </source>
</evidence>
<gene>
    <name evidence="8" type="ORF">O987_20865</name>
</gene>
<dbReference type="EMBL" id="CP006704">
    <property type="protein sequence ID" value="AIJ48266.1"/>
    <property type="molecule type" value="Genomic_DNA"/>
</dbReference>
<dbReference type="KEGG" id="ctes:O987_20865"/>
<evidence type="ECO:0000256" key="1">
    <source>
        <dbReference type="ARBA" id="ARBA00001946"/>
    </source>
</evidence>
<reference evidence="8 9" key="1">
    <citation type="journal article" date="2014" name="Genome Announc.">
        <title>Complete Genome Sequence of Polychlorinated Biphenyl Degrader Comamonas testosteroni TK102 (NBRC 109938).</title>
        <authorList>
            <person name="Fukuda K."/>
            <person name="Hosoyama A."/>
            <person name="Tsuchikane K."/>
            <person name="Ohji S."/>
            <person name="Yamazoe A."/>
            <person name="Fujita N."/>
            <person name="Shintani M."/>
            <person name="Kimbara K."/>
        </authorList>
    </citation>
    <scope>NUCLEOTIDE SEQUENCE [LARGE SCALE GENOMIC DNA]</scope>
    <source>
        <strain evidence="8">TK102</strain>
    </source>
</reference>
<dbReference type="InterPro" id="IPR008949">
    <property type="entry name" value="Isoprenoid_synthase_dom_sf"/>
</dbReference>
<dbReference type="FunFam" id="1.10.600.10:FF:000001">
    <property type="entry name" value="Geranylgeranyl diphosphate synthase"/>
    <property type="match status" value="1"/>
</dbReference>
<evidence type="ECO:0000313" key="8">
    <source>
        <dbReference type="EMBL" id="AIJ48266.1"/>
    </source>
</evidence>
<dbReference type="GO" id="GO:0016114">
    <property type="term" value="P:terpenoid biosynthetic process"/>
    <property type="evidence" value="ECO:0007669"/>
    <property type="project" value="UniProtKB-ARBA"/>
</dbReference>
<accession>A0A076PU97</accession>
<dbReference type="SFLD" id="SFLDS00005">
    <property type="entry name" value="Isoprenoid_Synthase_Type_I"/>
    <property type="match status" value="1"/>
</dbReference>
<dbReference type="AlphaFoldDB" id="A0A076PU97"/>
<dbReference type="PROSITE" id="PS00444">
    <property type="entry name" value="POLYPRENYL_SYNTHASE_2"/>
    <property type="match status" value="1"/>
</dbReference>
<keyword evidence="4" id="KW-0479">Metal-binding</keyword>
<dbReference type="SFLD" id="SFLDG01017">
    <property type="entry name" value="Polyprenyl_Transferase_Like"/>
    <property type="match status" value="1"/>
</dbReference>
<dbReference type="Gene3D" id="1.10.600.10">
    <property type="entry name" value="Farnesyl Diphosphate Synthase"/>
    <property type="match status" value="1"/>
</dbReference>
<dbReference type="GO" id="GO:0005737">
    <property type="term" value="C:cytoplasm"/>
    <property type="evidence" value="ECO:0007669"/>
    <property type="project" value="UniProtKB-ARBA"/>
</dbReference>
<sequence length="324" mass="34063">MSARFALKMQPMNESMIAEPSTPLNEGKTALDFSVWMQERLVRTEEALSRWVGINAPAGLGEAMRYAVLDGGKRLRPLLVWAAAEAVGGQAAATLRAGCAVELIHAYSLVHDDMPCMDNDTMRRGKPTVHVQFGEASALLAGDALQALAFELLLPEDDGIPCSMQARLCRLLGAAAGSHGMAGGQAIDLASVGKQLSETQLREMHRLKTGALLLGSVLMGAACNAQTDARALAALTDYGQALGVAFQVVDDILDVVADSATLGKTAGKDAANDKPTFVSLLGLEAARAHAEELRLQAHAALTRSGLADTQALAALADMVVQRTH</sequence>
<dbReference type="Pfam" id="PF00348">
    <property type="entry name" value="polyprenyl_synt"/>
    <property type="match status" value="1"/>
</dbReference>
<dbReference type="Proteomes" id="UP000028782">
    <property type="component" value="Chromosome"/>
</dbReference>
<evidence type="ECO:0000256" key="2">
    <source>
        <dbReference type="ARBA" id="ARBA00006706"/>
    </source>
</evidence>
<dbReference type="GO" id="GO:0046872">
    <property type="term" value="F:metal ion binding"/>
    <property type="evidence" value="ECO:0007669"/>
    <property type="project" value="UniProtKB-KW"/>
</dbReference>
<dbReference type="SUPFAM" id="SSF48576">
    <property type="entry name" value="Terpenoid synthases"/>
    <property type="match status" value="1"/>
</dbReference>
<evidence type="ECO:0000256" key="6">
    <source>
        <dbReference type="ARBA" id="ARBA00023229"/>
    </source>
</evidence>
<name>A0A076PU97_COMTE</name>
<evidence type="ECO:0000256" key="3">
    <source>
        <dbReference type="ARBA" id="ARBA00022679"/>
    </source>
</evidence>